<feature type="region of interest" description="Disordered" evidence="1">
    <location>
        <begin position="141"/>
        <end position="165"/>
    </location>
</feature>
<organism evidence="3 4">
    <name type="scientific">Polarella glacialis</name>
    <name type="common">Dinoflagellate</name>
    <dbReference type="NCBI Taxonomy" id="89957"/>
    <lineage>
        <taxon>Eukaryota</taxon>
        <taxon>Sar</taxon>
        <taxon>Alveolata</taxon>
        <taxon>Dinophyceae</taxon>
        <taxon>Suessiales</taxon>
        <taxon>Suessiaceae</taxon>
        <taxon>Polarella</taxon>
    </lineage>
</organism>
<evidence type="ECO:0000313" key="3">
    <source>
        <dbReference type="EMBL" id="CAE8663153.1"/>
    </source>
</evidence>
<accession>A0A813J236</accession>
<feature type="chain" id="PRO_5032569257" evidence="2">
    <location>
        <begin position="23"/>
        <end position="427"/>
    </location>
</feature>
<evidence type="ECO:0000256" key="1">
    <source>
        <dbReference type="SAM" id="MobiDB-lite"/>
    </source>
</evidence>
<protein>
    <submittedName>
        <fullName evidence="3">Uncharacterized protein</fullName>
    </submittedName>
</protein>
<dbReference type="EMBL" id="CAJNNW010018593">
    <property type="protein sequence ID" value="CAE8663153.1"/>
    <property type="molecule type" value="Genomic_DNA"/>
</dbReference>
<sequence>PSWKWPVSAAGICVALAATAQAEECAAGTCNLDAGEAEKGDAELELAKWVKSMAQQPTSSAEAEDELGRPDASRAAAFLDCEGLGEENSYWPLWRGHLAARTHQVGGAGRSDAADAGGGAVWRAHVYSVARNQPLEWHSCGDQAGRHDGRAASTAEGKLSSSFQRPSSLGSQRSCWLFGMPCGLCVRAVCHFHREQSERAGLPREDLKENWEPMMNSLGQILGVPSFVLDHFESANWGISYFDIAVNLNLDDGTYFSSYAEFCRLRPVPPPRLSTWRQDLPRLAAASEQPGAHALRDLCAPGDSGTIRVAFVGEHGPTNLDHLSTVSAALKGACGNSGSGSTSGPVGLEAAHFFTYLWALEGTEEGETLRASLRMTWEAFWGEPMTRSQGRASDSSPRWTVETAVQALRAWAWQEPFLRRARLVVCC</sequence>
<evidence type="ECO:0000256" key="2">
    <source>
        <dbReference type="SAM" id="SignalP"/>
    </source>
</evidence>
<name>A0A813J236_POLGL</name>
<dbReference type="Proteomes" id="UP000626109">
    <property type="component" value="Unassembled WGS sequence"/>
</dbReference>
<comment type="caution">
    <text evidence="3">The sequence shown here is derived from an EMBL/GenBank/DDBJ whole genome shotgun (WGS) entry which is preliminary data.</text>
</comment>
<feature type="non-terminal residue" evidence="3">
    <location>
        <position position="1"/>
    </location>
</feature>
<keyword evidence="2" id="KW-0732">Signal</keyword>
<reference evidence="3" key="1">
    <citation type="submission" date="2021-02" db="EMBL/GenBank/DDBJ databases">
        <authorList>
            <person name="Dougan E. K."/>
            <person name="Rhodes N."/>
            <person name="Thang M."/>
            <person name="Chan C."/>
        </authorList>
    </citation>
    <scope>NUCLEOTIDE SEQUENCE</scope>
</reference>
<feature type="non-terminal residue" evidence="3">
    <location>
        <position position="427"/>
    </location>
</feature>
<proteinExistence type="predicted"/>
<evidence type="ECO:0000313" key="4">
    <source>
        <dbReference type="Proteomes" id="UP000626109"/>
    </source>
</evidence>
<feature type="signal peptide" evidence="2">
    <location>
        <begin position="1"/>
        <end position="22"/>
    </location>
</feature>
<gene>
    <name evidence="3" type="ORF">PGLA2088_LOCUS15165</name>
</gene>
<dbReference type="AlphaFoldDB" id="A0A813J236"/>